<sequence length="217" mass="23725">MTGECPQNTSRRHVIVFGETGAGKSSLINMLAGDDVVVVSDAARGCTSESASSPITIDGTQYILWDASGLNEGERGTVPMGEALYSLCNLVRKLEDGVNLLVYCGRVPVAIVITGLENETRMEDWWDANEQMFTASGMNFMGHACVTATKGEGLFEKEYEESKKIAQTLIKECCPEKAWKVNSEEWSKATLQAETSIFVTDLEDYVISHQILGLVLL</sequence>
<dbReference type="GO" id="GO:0003824">
    <property type="term" value="F:catalytic activity"/>
    <property type="evidence" value="ECO:0007669"/>
    <property type="project" value="InterPro"/>
</dbReference>
<dbReference type="AlphaFoldDB" id="A0A9P6C146"/>
<name>A0A9P6C146_9AGAR</name>
<evidence type="ECO:0000313" key="3">
    <source>
        <dbReference type="Proteomes" id="UP000807342"/>
    </source>
</evidence>
<organism evidence="2 3">
    <name type="scientific">Macrolepiota fuliginosa MF-IS2</name>
    <dbReference type="NCBI Taxonomy" id="1400762"/>
    <lineage>
        <taxon>Eukaryota</taxon>
        <taxon>Fungi</taxon>
        <taxon>Dikarya</taxon>
        <taxon>Basidiomycota</taxon>
        <taxon>Agaricomycotina</taxon>
        <taxon>Agaricomycetes</taxon>
        <taxon>Agaricomycetidae</taxon>
        <taxon>Agaricales</taxon>
        <taxon>Agaricineae</taxon>
        <taxon>Agaricaceae</taxon>
        <taxon>Macrolepiota</taxon>
    </lineage>
</organism>
<feature type="domain" description="G" evidence="1">
    <location>
        <begin position="14"/>
        <end position="75"/>
    </location>
</feature>
<dbReference type="Proteomes" id="UP000807342">
    <property type="component" value="Unassembled WGS sequence"/>
</dbReference>
<dbReference type="InterPro" id="IPR006073">
    <property type="entry name" value="GTP-bd"/>
</dbReference>
<evidence type="ECO:0000259" key="1">
    <source>
        <dbReference type="Pfam" id="PF01926"/>
    </source>
</evidence>
<gene>
    <name evidence="2" type="ORF">P691DRAFT_795754</name>
</gene>
<keyword evidence="3" id="KW-1185">Reference proteome</keyword>
<reference evidence="2" key="1">
    <citation type="submission" date="2020-11" db="EMBL/GenBank/DDBJ databases">
        <authorList>
            <consortium name="DOE Joint Genome Institute"/>
            <person name="Ahrendt S."/>
            <person name="Riley R."/>
            <person name="Andreopoulos W."/>
            <person name="Labutti K."/>
            <person name="Pangilinan J."/>
            <person name="Ruiz-Duenas F.J."/>
            <person name="Barrasa J.M."/>
            <person name="Sanchez-Garcia M."/>
            <person name="Camarero S."/>
            <person name="Miyauchi S."/>
            <person name="Serrano A."/>
            <person name="Linde D."/>
            <person name="Babiker R."/>
            <person name="Drula E."/>
            <person name="Ayuso-Fernandez I."/>
            <person name="Pacheco R."/>
            <person name="Padilla G."/>
            <person name="Ferreira P."/>
            <person name="Barriuso J."/>
            <person name="Kellner H."/>
            <person name="Castanera R."/>
            <person name="Alfaro M."/>
            <person name="Ramirez L."/>
            <person name="Pisabarro A.G."/>
            <person name="Kuo A."/>
            <person name="Tritt A."/>
            <person name="Lipzen A."/>
            <person name="He G."/>
            <person name="Yan M."/>
            <person name="Ng V."/>
            <person name="Cullen D."/>
            <person name="Martin F."/>
            <person name="Rosso M.-N."/>
            <person name="Henrissat B."/>
            <person name="Hibbett D."/>
            <person name="Martinez A.T."/>
            <person name="Grigoriev I.V."/>
        </authorList>
    </citation>
    <scope>NUCLEOTIDE SEQUENCE</scope>
    <source>
        <strain evidence="2">MF-IS2</strain>
    </source>
</reference>
<accession>A0A9P6C146</accession>
<dbReference type="PROSITE" id="PS01295">
    <property type="entry name" value="ISPD"/>
    <property type="match status" value="1"/>
</dbReference>
<evidence type="ECO:0000313" key="2">
    <source>
        <dbReference type="EMBL" id="KAF9445209.1"/>
    </source>
</evidence>
<proteinExistence type="predicted"/>
<dbReference type="EMBL" id="MU151317">
    <property type="protein sequence ID" value="KAF9445209.1"/>
    <property type="molecule type" value="Genomic_DNA"/>
</dbReference>
<dbReference type="Pfam" id="PF01926">
    <property type="entry name" value="MMR_HSR1"/>
    <property type="match status" value="1"/>
</dbReference>
<dbReference type="SUPFAM" id="SSF52540">
    <property type="entry name" value="P-loop containing nucleoside triphosphate hydrolases"/>
    <property type="match status" value="1"/>
</dbReference>
<dbReference type="InterPro" id="IPR027417">
    <property type="entry name" value="P-loop_NTPase"/>
</dbReference>
<comment type="caution">
    <text evidence="2">The sequence shown here is derived from an EMBL/GenBank/DDBJ whole genome shotgun (WGS) entry which is preliminary data.</text>
</comment>
<dbReference type="OrthoDB" id="8954335at2759"/>
<dbReference type="CDD" id="cd00882">
    <property type="entry name" value="Ras_like_GTPase"/>
    <property type="match status" value="1"/>
</dbReference>
<protein>
    <recommendedName>
        <fullName evidence="1">G domain-containing protein</fullName>
    </recommendedName>
</protein>
<dbReference type="InterPro" id="IPR018294">
    <property type="entry name" value="ISPD_synthase_CS"/>
</dbReference>
<dbReference type="GO" id="GO:0005525">
    <property type="term" value="F:GTP binding"/>
    <property type="evidence" value="ECO:0007669"/>
    <property type="project" value="InterPro"/>
</dbReference>
<dbReference type="GO" id="GO:0008299">
    <property type="term" value="P:isoprenoid biosynthetic process"/>
    <property type="evidence" value="ECO:0007669"/>
    <property type="project" value="InterPro"/>
</dbReference>
<dbReference type="Gene3D" id="3.40.50.300">
    <property type="entry name" value="P-loop containing nucleotide triphosphate hydrolases"/>
    <property type="match status" value="1"/>
</dbReference>